<dbReference type="PANTHER" id="PTHR21049:SF0">
    <property type="entry name" value="DOLICHYL-DIPHOSPHOOLIGOSACCHARIDE--PROTEIN GLYCOSYLTRANSFERASE SUBUNIT 1"/>
    <property type="match status" value="1"/>
</dbReference>
<comment type="caution">
    <text evidence="11">The sequence shown here is derived from an EMBL/GenBank/DDBJ whole genome shotgun (WGS) entry which is preliminary data.</text>
</comment>
<feature type="signal peptide" evidence="10">
    <location>
        <begin position="1"/>
        <end position="24"/>
    </location>
</feature>
<organism evidence="11 12">
    <name type="scientific">Orbilia brochopaga</name>
    <dbReference type="NCBI Taxonomy" id="3140254"/>
    <lineage>
        <taxon>Eukaryota</taxon>
        <taxon>Fungi</taxon>
        <taxon>Dikarya</taxon>
        <taxon>Ascomycota</taxon>
        <taxon>Pezizomycotina</taxon>
        <taxon>Orbiliomycetes</taxon>
        <taxon>Orbiliales</taxon>
        <taxon>Orbiliaceae</taxon>
        <taxon>Orbilia</taxon>
    </lineage>
</organism>
<evidence type="ECO:0000256" key="3">
    <source>
        <dbReference type="ARBA" id="ARBA00004922"/>
    </source>
</evidence>
<comment type="subunit">
    <text evidence="10">Component of the oligosaccharyltransferase (OST) complex.</text>
</comment>
<keyword evidence="5" id="KW-0812">Transmembrane</keyword>
<evidence type="ECO:0000313" key="12">
    <source>
        <dbReference type="Proteomes" id="UP001375240"/>
    </source>
</evidence>
<dbReference type="AlphaFoldDB" id="A0AAV9VJ85"/>
<dbReference type="PANTHER" id="PTHR21049">
    <property type="entry name" value="RIBOPHORIN I"/>
    <property type="match status" value="1"/>
</dbReference>
<evidence type="ECO:0000256" key="1">
    <source>
        <dbReference type="ARBA" id="ARBA00002791"/>
    </source>
</evidence>
<comment type="similarity">
    <text evidence="4 10">Belongs to the OST1 family.</text>
</comment>
<keyword evidence="8" id="KW-1133">Transmembrane helix</keyword>
<keyword evidence="7 10" id="KW-0256">Endoplasmic reticulum</keyword>
<dbReference type="Pfam" id="PF04597">
    <property type="entry name" value="Ribophorin_I"/>
    <property type="match status" value="1"/>
</dbReference>
<evidence type="ECO:0000256" key="8">
    <source>
        <dbReference type="ARBA" id="ARBA00022989"/>
    </source>
</evidence>
<evidence type="ECO:0000256" key="6">
    <source>
        <dbReference type="ARBA" id="ARBA00022729"/>
    </source>
</evidence>
<comment type="pathway">
    <text evidence="3 10">Protein modification; protein glycosylation.</text>
</comment>
<sequence>MRPLHSRASLCATLLLAASHLGFSLEVPQVYKNTNLLRTIDAAKGYVKETIAVIIENTSDKPQTEYYLPFSVPGSSAVSYVECKDKKEGTPCKAEPVDDATDYPLKYYRITLPATLKPKAQVTLTISAGITGALEPIPAVIGQSDKQFLSYTGDRYAPSAYLTEKQKTKFRAANGEIPDYTDFGEKDVDKSGYIITYGPYDNIKPWSSESKAEKFTVRFEFTLPVIYMEKLERDVEVSHWGNNLAVEERYWMTNNGAKLKDQFSRLAWATTSYYNPPTAAIKSLLFPLRGGSKDAYYTDEVGNVSTSKFRSDSREAILDIKPRYPIFGGWNYSFIVGWNNDLPDFLRKGKGDGYILKVPLLQGPSQSTTYGSVEVKIILPEGATDVTYSAPFPVDKEERLLHKTFMDTLGRTTIKLTINNVVDDLKNRDIIVTYKYSTSAALRKPLVVLASVFGVYLVSALLTRIDLSIGK</sequence>
<dbReference type="GO" id="GO:0018279">
    <property type="term" value="P:protein N-linked glycosylation via asparagine"/>
    <property type="evidence" value="ECO:0007669"/>
    <property type="project" value="TreeGrafter"/>
</dbReference>
<comment type="subcellular location">
    <subcellularLocation>
        <location evidence="2 10">Endoplasmic reticulum membrane</location>
        <topology evidence="2 10">Single-pass type I membrane protein</topology>
    </subcellularLocation>
</comment>
<evidence type="ECO:0000256" key="7">
    <source>
        <dbReference type="ARBA" id="ARBA00022824"/>
    </source>
</evidence>
<evidence type="ECO:0000256" key="9">
    <source>
        <dbReference type="ARBA" id="ARBA00023136"/>
    </source>
</evidence>
<evidence type="ECO:0000256" key="10">
    <source>
        <dbReference type="RuleBase" id="RU361143"/>
    </source>
</evidence>
<dbReference type="Proteomes" id="UP001375240">
    <property type="component" value="Unassembled WGS sequence"/>
</dbReference>
<evidence type="ECO:0000313" key="11">
    <source>
        <dbReference type="EMBL" id="KAK6359830.1"/>
    </source>
</evidence>
<keyword evidence="6 10" id="KW-0732">Signal</keyword>
<feature type="chain" id="PRO_5043108434" description="Dolichyl-diphosphooligosaccharide--protein glycosyltransferase subunit 1" evidence="10">
    <location>
        <begin position="25"/>
        <end position="471"/>
    </location>
</feature>
<accession>A0AAV9VJ85</accession>
<proteinExistence type="inferred from homology"/>
<keyword evidence="12" id="KW-1185">Reference proteome</keyword>
<name>A0AAV9VJ85_9PEZI</name>
<evidence type="ECO:0000256" key="4">
    <source>
        <dbReference type="ARBA" id="ARBA00008905"/>
    </source>
</evidence>
<dbReference type="EMBL" id="JAVHNQ010000001">
    <property type="protein sequence ID" value="KAK6359830.1"/>
    <property type="molecule type" value="Genomic_DNA"/>
</dbReference>
<protein>
    <recommendedName>
        <fullName evidence="10">Dolichyl-diphosphooligosaccharide--protein glycosyltransferase subunit 1</fullName>
    </recommendedName>
</protein>
<reference evidence="11 12" key="1">
    <citation type="submission" date="2019-10" db="EMBL/GenBank/DDBJ databases">
        <authorList>
            <person name="Palmer J.M."/>
        </authorList>
    </citation>
    <scope>NUCLEOTIDE SEQUENCE [LARGE SCALE GENOMIC DNA]</scope>
    <source>
        <strain evidence="11 12">TWF696</strain>
    </source>
</reference>
<keyword evidence="9" id="KW-0472">Membrane</keyword>
<dbReference type="InterPro" id="IPR007676">
    <property type="entry name" value="Ribophorin_I"/>
</dbReference>
<evidence type="ECO:0000256" key="5">
    <source>
        <dbReference type="ARBA" id="ARBA00022692"/>
    </source>
</evidence>
<evidence type="ECO:0000256" key="2">
    <source>
        <dbReference type="ARBA" id="ARBA00004115"/>
    </source>
</evidence>
<dbReference type="GO" id="GO:0008250">
    <property type="term" value="C:oligosaccharyltransferase complex"/>
    <property type="evidence" value="ECO:0007669"/>
    <property type="project" value="UniProtKB-UniRule"/>
</dbReference>
<gene>
    <name evidence="11" type="primary">OST1</name>
    <name evidence="11" type="ORF">TWF696_000965</name>
</gene>
<comment type="function">
    <text evidence="1 10">Subunit of the oligosaccharyl transferase (OST) complex that catalyzes the initial transfer of a defined glycan (Glc(3)Man(9)GlcNAc(2) in eukaryotes) from the lipid carrier dolichol-pyrophosphate to an asparagine residue within an Asn-X-Ser/Thr consensus motif in nascent polypeptide chains, the first step in protein N-glycosylation. N-glycosylation occurs cotranslationally and the complex associates with the Sec61 complex at the channel-forming translocon complex that mediates protein translocation across the endoplasmic reticulum (ER). All subunits are required for a maximal enzyme activity.</text>
</comment>